<dbReference type="Pfam" id="PF08398">
    <property type="entry name" value="Phospholip_A2_4"/>
    <property type="match status" value="1"/>
</dbReference>
<evidence type="ECO:0000259" key="2">
    <source>
        <dbReference type="Pfam" id="PF08398"/>
    </source>
</evidence>
<accession>D7EJ38</accession>
<evidence type="ECO:0000313" key="4">
    <source>
        <dbReference type="Proteomes" id="UP000007266"/>
    </source>
</evidence>
<organism evidence="3 4">
    <name type="scientific">Tribolium castaneum</name>
    <name type="common">Red flour beetle</name>
    <dbReference type="NCBI Taxonomy" id="7070"/>
    <lineage>
        <taxon>Eukaryota</taxon>
        <taxon>Metazoa</taxon>
        <taxon>Ecdysozoa</taxon>
        <taxon>Arthropoda</taxon>
        <taxon>Hexapoda</taxon>
        <taxon>Insecta</taxon>
        <taxon>Pterygota</taxon>
        <taxon>Neoptera</taxon>
        <taxon>Endopterygota</taxon>
        <taxon>Coleoptera</taxon>
        <taxon>Polyphaga</taxon>
        <taxon>Cucujiformia</taxon>
        <taxon>Tenebrionidae</taxon>
        <taxon>Tenebrionidae incertae sedis</taxon>
        <taxon>Tribolium</taxon>
    </lineage>
</organism>
<feature type="compositionally biased region" description="Basic residues" evidence="1">
    <location>
        <begin position="138"/>
        <end position="147"/>
    </location>
</feature>
<dbReference type="PhylomeDB" id="D7EJ38"/>
<keyword evidence="4" id="KW-1185">Reference proteome</keyword>
<evidence type="ECO:0000313" key="3">
    <source>
        <dbReference type="EMBL" id="EFA12575.1"/>
    </source>
</evidence>
<dbReference type="InParanoid" id="D7EJ38"/>
<evidence type="ECO:0000256" key="1">
    <source>
        <dbReference type="SAM" id="MobiDB-lite"/>
    </source>
</evidence>
<dbReference type="GO" id="GO:0005198">
    <property type="term" value="F:structural molecule activity"/>
    <property type="evidence" value="ECO:0007669"/>
    <property type="project" value="InterPro"/>
</dbReference>
<dbReference type="eggNOG" id="ENOG502RX9T">
    <property type="taxonomic scope" value="Eukaryota"/>
</dbReference>
<feature type="domain" description="Phospholipase A2-like" evidence="2">
    <location>
        <begin position="18"/>
        <end position="90"/>
    </location>
</feature>
<dbReference type="Proteomes" id="UP000007266">
    <property type="component" value="Unassembled WGS sequence"/>
</dbReference>
<sequence>MARGEGLLNSSINKLPIELHFPGYQYCGPGTKLAKRLNRQDPGINKLDQYCKVHDIEYSKSNNLKDRHKADQILENKAWSRVISKDAKFGEKASAWLVTNIMKLKRKLGMGIKRTTKKKTIKKKKTRKCQRGIKRTRKCGRGMKKTRQQQQQQQQQQHNGKTKMNLRKRCNTKKKELDFKLVLLIV</sequence>
<feature type="region of interest" description="Disordered" evidence="1">
    <location>
        <begin position="138"/>
        <end position="164"/>
    </location>
</feature>
<protein>
    <recommendedName>
        <fullName evidence="2">Phospholipase A2-like domain-containing protein</fullName>
    </recommendedName>
</protein>
<dbReference type="OMA" id="FPGYQYC"/>
<proteinExistence type="predicted"/>
<gene>
    <name evidence="3" type="primary">GLEAN_04204</name>
    <name evidence="3" type="ORF">TcasGA2_TC004204</name>
</gene>
<dbReference type="AlphaFoldDB" id="D7EJ38"/>
<dbReference type="Gene3D" id="1.20.90.10">
    <property type="entry name" value="Phospholipase A2 domain"/>
    <property type="match status" value="1"/>
</dbReference>
<dbReference type="GO" id="GO:0050482">
    <property type="term" value="P:arachidonate secretion"/>
    <property type="evidence" value="ECO:0007669"/>
    <property type="project" value="InterPro"/>
</dbReference>
<dbReference type="EMBL" id="KQ972067">
    <property type="protein sequence ID" value="EFA12575.1"/>
    <property type="molecule type" value="Genomic_DNA"/>
</dbReference>
<feature type="compositionally biased region" description="Low complexity" evidence="1">
    <location>
        <begin position="148"/>
        <end position="157"/>
    </location>
</feature>
<reference evidence="3 4" key="1">
    <citation type="journal article" date="2008" name="Nature">
        <title>The genome of the model beetle and pest Tribolium castaneum.</title>
        <authorList>
            <consortium name="Tribolium Genome Sequencing Consortium"/>
            <person name="Richards S."/>
            <person name="Gibbs R.A."/>
            <person name="Weinstock G.M."/>
            <person name="Brown S.J."/>
            <person name="Denell R."/>
            <person name="Beeman R.W."/>
            <person name="Gibbs R."/>
            <person name="Beeman R.W."/>
            <person name="Brown S.J."/>
            <person name="Bucher G."/>
            <person name="Friedrich M."/>
            <person name="Grimmelikhuijzen C.J."/>
            <person name="Klingler M."/>
            <person name="Lorenzen M."/>
            <person name="Richards S."/>
            <person name="Roth S."/>
            <person name="Schroder R."/>
            <person name="Tautz D."/>
            <person name="Zdobnov E.M."/>
            <person name="Muzny D."/>
            <person name="Gibbs R.A."/>
            <person name="Weinstock G.M."/>
            <person name="Attaway T."/>
            <person name="Bell S."/>
            <person name="Buhay C.J."/>
            <person name="Chandrabose M.N."/>
            <person name="Chavez D."/>
            <person name="Clerk-Blankenburg K.P."/>
            <person name="Cree A."/>
            <person name="Dao M."/>
            <person name="Davis C."/>
            <person name="Chacko J."/>
            <person name="Dinh H."/>
            <person name="Dugan-Rocha S."/>
            <person name="Fowler G."/>
            <person name="Garner T.T."/>
            <person name="Garnes J."/>
            <person name="Gnirke A."/>
            <person name="Hawes A."/>
            <person name="Hernandez J."/>
            <person name="Hines S."/>
            <person name="Holder M."/>
            <person name="Hume J."/>
            <person name="Jhangiani S.N."/>
            <person name="Joshi V."/>
            <person name="Khan Z.M."/>
            <person name="Jackson L."/>
            <person name="Kovar C."/>
            <person name="Kowis A."/>
            <person name="Lee S."/>
            <person name="Lewis L.R."/>
            <person name="Margolis J."/>
            <person name="Morgan M."/>
            <person name="Nazareth L.V."/>
            <person name="Nguyen N."/>
            <person name="Okwuonu G."/>
            <person name="Parker D."/>
            <person name="Richards S."/>
            <person name="Ruiz S.J."/>
            <person name="Santibanez J."/>
            <person name="Savard J."/>
            <person name="Scherer S.E."/>
            <person name="Schneider B."/>
            <person name="Sodergren E."/>
            <person name="Tautz D."/>
            <person name="Vattahil S."/>
            <person name="Villasana D."/>
            <person name="White C.S."/>
            <person name="Wright R."/>
            <person name="Park Y."/>
            <person name="Beeman R.W."/>
            <person name="Lord J."/>
            <person name="Oppert B."/>
            <person name="Lorenzen M."/>
            <person name="Brown S."/>
            <person name="Wang L."/>
            <person name="Savard J."/>
            <person name="Tautz D."/>
            <person name="Richards S."/>
            <person name="Weinstock G."/>
            <person name="Gibbs R.A."/>
            <person name="Liu Y."/>
            <person name="Worley K."/>
            <person name="Weinstock G."/>
            <person name="Elsik C.G."/>
            <person name="Reese J.T."/>
            <person name="Elhaik E."/>
            <person name="Landan G."/>
            <person name="Graur D."/>
            <person name="Arensburger P."/>
            <person name="Atkinson P."/>
            <person name="Beeman R.W."/>
            <person name="Beidler J."/>
            <person name="Brown S.J."/>
            <person name="Demuth J.P."/>
            <person name="Drury D.W."/>
            <person name="Du Y.Z."/>
            <person name="Fujiwara H."/>
            <person name="Lorenzen M."/>
            <person name="Maselli V."/>
            <person name="Osanai M."/>
            <person name="Park Y."/>
            <person name="Robertson H.M."/>
            <person name="Tu Z."/>
            <person name="Wang J.J."/>
            <person name="Wang S."/>
            <person name="Richards S."/>
            <person name="Song H."/>
            <person name="Zhang L."/>
            <person name="Sodergren E."/>
            <person name="Werner D."/>
            <person name="Stanke M."/>
            <person name="Morgenstern B."/>
            <person name="Solovyev V."/>
            <person name="Kosarev P."/>
            <person name="Brown G."/>
            <person name="Chen H.C."/>
            <person name="Ermolaeva O."/>
            <person name="Hlavina W."/>
            <person name="Kapustin Y."/>
            <person name="Kiryutin B."/>
            <person name="Kitts P."/>
            <person name="Maglott D."/>
            <person name="Pruitt K."/>
            <person name="Sapojnikov V."/>
            <person name="Souvorov A."/>
            <person name="Mackey A.J."/>
            <person name="Waterhouse R.M."/>
            <person name="Wyder S."/>
            <person name="Zdobnov E.M."/>
            <person name="Zdobnov E.M."/>
            <person name="Wyder S."/>
            <person name="Kriventseva E.V."/>
            <person name="Kadowaki T."/>
            <person name="Bork P."/>
            <person name="Aranda M."/>
            <person name="Bao R."/>
            <person name="Beermann A."/>
            <person name="Berns N."/>
            <person name="Bolognesi R."/>
            <person name="Bonneton F."/>
            <person name="Bopp D."/>
            <person name="Brown S.J."/>
            <person name="Bucher G."/>
            <person name="Butts T."/>
            <person name="Chaumot A."/>
            <person name="Denell R.E."/>
            <person name="Ferrier D.E."/>
            <person name="Friedrich M."/>
            <person name="Gordon C.M."/>
            <person name="Jindra M."/>
            <person name="Klingler M."/>
            <person name="Lan Q."/>
            <person name="Lattorff H.M."/>
            <person name="Laudet V."/>
            <person name="von Levetsow C."/>
            <person name="Liu Z."/>
            <person name="Lutz R."/>
            <person name="Lynch J.A."/>
            <person name="da Fonseca R.N."/>
            <person name="Posnien N."/>
            <person name="Reuter R."/>
            <person name="Roth S."/>
            <person name="Savard J."/>
            <person name="Schinko J.B."/>
            <person name="Schmitt C."/>
            <person name="Schoppmeier M."/>
            <person name="Schroder R."/>
            <person name="Shippy T.D."/>
            <person name="Simonnet F."/>
            <person name="Marques-Souza H."/>
            <person name="Tautz D."/>
            <person name="Tomoyasu Y."/>
            <person name="Trauner J."/>
            <person name="Van der Zee M."/>
            <person name="Vervoort M."/>
            <person name="Wittkopp N."/>
            <person name="Wimmer E.A."/>
            <person name="Yang X."/>
            <person name="Jones A.K."/>
            <person name="Sattelle D.B."/>
            <person name="Ebert P.R."/>
            <person name="Nelson D."/>
            <person name="Scott J.G."/>
            <person name="Beeman R.W."/>
            <person name="Muthukrishnan S."/>
            <person name="Kramer K.J."/>
            <person name="Arakane Y."/>
            <person name="Beeman R.W."/>
            <person name="Zhu Q."/>
            <person name="Hogenkamp D."/>
            <person name="Dixit R."/>
            <person name="Oppert B."/>
            <person name="Jiang H."/>
            <person name="Zou Z."/>
            <person name="Marshall J."/>
            <person name="Elpidina E."/>
            <person name="Vinokurov K."/>
            <person name="Oppert C."/>
            <person name="Zou Z."/>
            <person name="Evans J."/>
            <person name="Lu Z."/>
            <person name="Zhao P."/>
            <person name="Sumathipala N."/>
            <person name="Altincicek B."/>
            <person name="Vilcinskas A."/>
            <person name="Williams M."/>
            <person name="Hultmark D."/>
            <person name="Hetru C."/>
            <person name="Jiang H."/>
            <person name="Grimmelikhuijzen C.J."/>
            <person name="Hauser F."/>
            <person name="Cazzamali G."/>
            <person name="Williamson M."/>
            <person name="Park Y."/>
            <person name="Li B."/>
            <person name="Tanaka Y."/>
            <person name="Predel R."/>
            <person name="Neupert S."/>
            <person name="Schachtner J."/>
            <person name="Verleyen P."/>
            <person name="Raible F."/>
            <person name="Bork P."/>
            <person name="Friedrich M."/>
            <person name="Walden K.K."/>
            <person name="Robertson H.M."/>
            <person name="Angeli S."/>
            <person name="Foret S."/>
            <person name="Bucher G."/>
            <person name="Schuetz S."/>
            <person name="Maleszka R."/>
            <person name="Wimmer E.A."/>
            <person name="Beeman R.W."/>
            <person name="Lorenzen M."/>
            <person name="Tomoyasu Y."/>
            <person name="Miller S.C."/>
            <person name="Grossmann D."/>
            <person name="Bucher G."/>
        </authorList>
    </citation>
    <scope>NUCLEOTIDE SEQUENCE [LARGE SCALE GENOMIC DNA]</scope>
    <source>
        <strain evidence="3 4">Georgia GA2</strain>
    </source>
</reference>
<dbReference type="InterPro" id="IPR036444">
    <property type="entry name" value="PLipase_A2_dom_sf"/>
</dbReference>
<dbReference type="InterPro" id="IPR013607">
    <property type="entry name" value="Phospholipase_A2-like"/>
</dbReference>
<reference evidence="3 4" key="2">
    <citation type="journal article" date="2010" name="Nucleic Acids Res.">
        <title>BeetleBase in 2010: revisions to provide comprehensive genomic information for Tribolium castaneum.</title>
        <authorList>
            <person name="Kim H.S."/>
            <person name="Murphy T."/>
            <person name="Xia J."/>
            <person name="Caragea D."/>
            <person name="Park Y."/>
            <person name="Beeman R.W."/>
            <person name="Lorenzen M.D."/>
            <person name="Butcher S."/>
            <person name="Manak J.R."/>
            <person name="Brown S.J."/>
        </authorList>
    </citation>
    <scope>NUCLEOTIDE SEQUENCE [LARGE SCALE GENOMIC DNA]</scope>
    <source>
        <strain evidence="3 4">Georgia GA2</strain>
    </source>
</reference>
<dbReference type="GO" id="GO:0006644">
    <property type="term" value="P:phospholipid metabolic process"/>
    <property type="evidence" value="ECO:0007669"/>
    <property type="project" value="InterPro"/>
</dbReference>
<dbReference type="GO" id="GO:0004623">
    <property type="term" value="F:phospholipase A2 activity"/>
    <property type="evidence" value="ECO:0007669"/>
    <property type="project" value="InterPro"/>
</dbReference>
<name>D7EJ38_TRICA</name>
<dbReference type="HOGENOM" id="CLU_1456284_0_0_1"/>